<feature type="transmembrane region" description="Helical" evidence="1">
    <location>
        <begin position="12"/>
        <end position="36"/>
    </location>
</feature>
<sequence length="124" mass="12768">MSASRADLHAPGFTLVEALIALLVIAAAAAAVLPALGHALRAKTEREAGLDAVLTAQSLLEAYAPPGAARPGRREGQSAAGPWIIEIGQGEEGARGVVLRPVRVVLGAVTLETLRPGPVEERRP</sequence>
<comment type="caution">
    <text evidence="2">The sequence shown here is derived from an EMBL/GenBank/DDBJ whole genome shotgun (WGS) entry which is preliminary data.</text>
</comment>
<keyword evidence="1" id="KW-1133">Transmembrane helix</keyword>
<reference evidence="2 3" key="1">
    <citation type="submission" date="2021-03" db="EMBL/GenBank/DDBJ databases">
        <authorList>
            <person name="So Y."/>
        </authorList>
    </citation>
    <scope>NUCLEOTIDE SEQUENCE [LARGE SCALE GENOMIC DNA]</scope>
    <source>
        <strain evidence="2 3">SSH11</strain>
    </source>
</reference>
<keyword evidence="1" id="KW-0472">Membrane</keyword>
<dbReference type="InterPro" id="IPR045584">
    <property type="entry name" value="Pilin-like"/>
</dbReference>
<name>A0ABS4AC02_9PROT</name>
<dbReference type="NCBIfam" id="TIGR02532">
    <property type="entry name" value="IV_pilin_GFxxxE"/>
    <property type="match status" value="1"/>
</dbReference>
<dbReference type="RefSeq" id="WP_209378775.1">
    <property type="nucleotide sequence ID" value="NZ_JAGIZB010000005.1"/>
</dbReference>
<evidence type="ECO:0000313" key="2">
    <source>
        <dbReference type="EMBL" id="MBP0444547.1"/>
    </source>
</evidence>
<accession>A0ABS4AC02</accession>
<dbReference type="Pfam" id="PF07963">
    <property type="entry name" value="N_methyl"/>
    <property type="match status" value="1"/>
</dbReference>
<protein>
    <submittedName>
        <fullName evidence="2">Prepilin-type N-terminal cleavage/methylation domain-containing protein</fullName>
    </submittedName>
</protein>
<keyword evidence="3" id="KW-1185">Reference proteome</keyword>
<dbReference type="Proteomes" id="UP000681594">
    <property type="component" value="Unassembled WGS sequence"/>
</dbReference>
<proteinExistence type="predicted"/>
<evidence type="ECO:0000313" key="3">
    <source>
        <dbReference type="Proteomes" id="UP000681594"/>
    </source>
</evidence>
<gene>
    <name evidence="2" type="ORF">J8J14_07105</name>
</gene>
<organism evidence="2 3">
    <name type="scientific">Pararoseomonas baculiformis</name>
    <dbReference type="NCBI Taxonomy" id="2820812"/>
    <lineage>
        <taxon>Bacteria</taxon>
        <taxon>Pseudomonadati</taxon>
        <taxon>Pseudomonadota</taxon>
        <taxon>Alphaproteobacteria</taxon>
        <taxon>Acetobacterales</taxon>
        <taxon>Acetobacteraceae</taxon>
        <taxon>Pararoseomonas</taxon>
    </lineage>
</organism>
<keyword evidence="1" id="KW-0812">Transmembrane</keyword>
<dbReference type="InterPro" id="IPR012902">
    <property type="entry name" value="N_methyl_site"/>
</dbReference>
<evidence type="ECO:0000256" key="1">
    <source>
        <dbReference type="SAM" id="Phobius"/>
    </source>
</evidence>
<dbReference type="EMBL" id="JAGIZB010000005">
    <property type="protein sequence ID" value="MBP0444547.1"/>
    <property type="molecule type" value="Genomic_DNA"/>
</dbReference>
<dbReference type="SUPFAM" id="SSF54523">
    <property type="entry name" value="Pili subunits"/>
    <property type="match status" value="1"/>
</dbReference>